<keyword evidence="1" id="KW-0175">Coiled coil</keyword>
<evidence type="ECO:0000256" key="3">
    <source>
        <dbReference type="SAM" id="SignalP"/>
    </source>
</evidence>
<dbReference type="AlphaFoldDB" id="A0A7X1KMA1"/>
<reference evidence="4 5" key="1">
    <citation type="submission" date="2020-08" db="EMBL/GenBank/DDBJ databases">
        <title>The genome sequence of type strain Novosphingobium flavum NBRC 111647.</title>
        <authorList>
            <person name="Liu Y."/>
        </authorList>
    </citation>
    <scope>NUCLEOTIDE SEQUENCE [LARGE SCALE GENOMIC DNA]</scope>
    <source>
        <strain evidence="4 5">NBRC 111647</strain>
    </source>
</reference>
<organism evidence="4 5">
    <name type="scientific">Novosphingobium flavum</name>
    <dbReference type="NCBI Taxonomy" id="1778672"/>
    <lineage>
        <taxon>Bacteria</taxon>
        <taxon>Pseudomonadati</taxon>
        <taxon>Pseudomonadota</taxon>
        <taxon>Alphaproteobacteria</taxon>
        <taxon>Sphingomonadales</taxon>
        <taxon>Sphingomonadaceae</taxon>
        <taxon>Novosphingobium</taxon>
    </lineage>
</organism>
<dbReference type="EMBL" id="JACLAW010000008">
    <property type="protein sequence ID" value="MBC2666090.1"/>
    <property type="molecule type" value="Genomic_DNA"/>
</dbReference>
<dbReference type="Proteomes" id="UP000566813">
    <property type="component" value="Unassembled WGS sequence"/>
</dbReference>
<dbReference type="RefSeq" id="WP_185664593.1">
    <property type="nucleotide sequence ID" value="NZ_JACLAW010000008.1"/>
</dbReference>
<dbReference type="Gene3D" id="2.40.160.10">
    <property type="entry name" value="Porin"/>
    <property type="match status" value="1"/>
</dbReference>
<sequence length="487" mass="52930">MTGRRTAGHGRISRSLKGLLLAGAIGFAPLPAKAGEQDEAIAALRSELAVLRAEMESLRARLPASATPPKAKSPATEPAGRVPAAPQLAQAPANPVPAPAAAAPKKGWYDRIQVRGYVQMRANEALSGPIDAPTGLARLRSVHDSSVGERGTFSLRRARIVIQGDLSDKVSLYLQGDLASAVNAQSSGERREHFFQMRDAYADLFLLDRRLKLRFGQSKVPFGWENLQSSSNRIAIDRADAANSAVPGERDLGVVAYFTPRSVQAIWDRLGRDGQKLFGNYGAIGLGVFNGQGINRTEKNDSLMQVAMVSWPFALDGLGEAFAGQVIEIGAQGMLNRVQPELRSGGVNPVSIAERRVNLHAVLYPAPFGLQAEWSWGRGPEWDPSTQSIASRPLSGGYIQAMARVTNSPLGALMPYARWQHYRGGWKAAINAPRLETNEIELGVEFQPLKELELTLAYARMKRAEADERRAGRAVGDLLRAQLQWNY</sequence>
<dbReference type="Pfam" id="PF07396">
    <property type="entry name" value="Porin_O_P"/>
    <property type="match status" value="1"/>
</dbReference>
<keyword evidence="5" id="KW-1185">Reference proteome</keyword>
<evidence type="ECO:0000256" key="2">
    <source>
        <dbReference type="SAM" id="MobiDB-lite"/>
    </source>
</evidence>
<evidence type="ECO:0000256" key="1">
    <source>
        <dbReference type="SAM" id="Coils"/>
    </source>
</evidence>
<accession>A0A7X1KMA1</accession>
<dbReference type="InterPro" id="IPR010870">
    <property type="entry name" value="Porin_O/P"/>
</dbReference>
<evidence type="ECO:0000313" key="5">
    <source>
        <dbReference type="Proteomes" id="UP000566813"/>
    </source>
</evidence>
<gene>
    <name evidence="4" type="ORF">H7F51_11235</name>
</gene>
<feature type="compositionally biased region" description="Low complexity" evidence="2">
    <location>
        <begin position="63"/>
        <end position="83"/>
    </location>
</feature>
<feature type="signal peptide" evidence="3">
    <location>
        <begin position="1"/>
        <end position="34"/>
    </location>
</feature>
<proteinExistence type="predicted"/>
<dbReference type="SUPFAM" id="SSF56935">
    <property type="entry name" value="Porins"/>
    <property type="match status" value="1"/>
</dbReference>
<feature type="region of interest" description="Disordered" evidence="2">
    <location>
        <begin position="61"/>
        <end position="83"/>
    </location>
</feature>
<evidence type="ECO:0000313" key="4">
    <source>
        <dbReference type="EMBL" id="MBC2666090.1"/>
    </source>
</evidence>
<feature type="coiled-coil region" evidence="1">
    <location>
        <begin position="34"/>
        <end position="61"/>
    </location>
</feature>
<protein>
    <submittedName>
        <fullName evidence="4">Porin</fullName>
    </submittedName>
</protein>
<feature type="chain" id="PRO_5031401344" evidence="3">
    <location>
        <begin position="35"/>
        <end position="487"/>
    </location>
</feature>
<name>A0A7X1KMA1_9SPHN</name>
<comment type="caution">
    <text evidence="4">The sequence shown here is derived from an EMBL/GenBank/DDBJ whole genome shotgun (WGS) entry which is preliminary data.</text>
</comment>
<keyword evidence="3" id="KW-0732">Signal</keyword>
<dbReference type="InterPro" id="IPR023614">
    <property type="entry name" value="Porin_dom_sf"/>
</dbReference>